<dbReference type="OrthoDB" id="2454814at2"/>
<dbReference type="Proteomes" id="UP000290649">
    <property type="component" value="Unassembled WGS sequence"/>
</dbReference>
<keyword evidence="3" id="KW-1185">Reference proteome</keyword>
<dbReference type="EMBL" id="QOUX01000047">
    <property type="protein sequence ID" value="RXI96286.1"/>
    <property type="molecule type" value="Genomic_DNA"/>
</dbReference>
<gene>
    <name evidence="2" type="ORF">DS745_21380</name>
</gene>
<name>A0A4Q0VMV1_9BACI</name>
<feature type="compositionally biased region" description="Basic and acidic residues" evidence="1">
    <location>
        <begin position="46"/>
        <end position="58"/>
    </location>
</feature>
<evidence type="ECO:0000313" key="3">
    <source>
        <dbReference type="Proteomes" id="UP000290649"/>
    </source>
</evidence>
<dbReference type="AlphaFoldDB" id="A0A4Q0VMV1"/>
<sequence>MSSEKNVAKNNNYKNNRDHPEQYPTEQKSLFDRFESQQTVDAIPMEDLKLEKREEKEKHKTKNNSSSKQKYK</sequence>
<comment type="caution">
    <text evidence="2">The sequence shown here is derived from an EMBL/GenBank/DDBJ whole genome shotgun (WGS) entry which is preliminary data.</text>
</comment>
<dbReference type="RefSeq" id="WP_129080264.1">
    <property type="nucleotide sequence ID" value="NZ_QOUX01000047.1"/>
</dbReference>
<accession>A0A4Q0VMV1</accession>
<organism evidence="2 3">
    <name type="scientific">Anaerobacillus alkaliphilus</name>
    <dbReference type="NCBI Taxonomy" id="1548597"/>
    <lineage>
        <taxon>Bacteria</taxon>
        <taxon>Bacillati</taxon>
        <taxon>Bacillota</taxon>
        <taxon>Bacilli</taxon>
        <taxon>Bacillales</taxon>
        <taxon>Bacillaceae</taxon>
        <taxon>Anaerobacillus</taxon>
    </lineage>
</organism>
<feature type="compositionally biased region" description="Low complexity" evidence="1">
    <location>
        <begin position="63"/>
        <end position="72"/>
    </location>
</feature>
<protein>
    <submittedName>
        <fullName evidence="2">Uncharacterized protein</fullName>
    </submittedName>
</protein>
<evidence type="ECO:0000256" key="1">
    <source>
        <dbReference type="SAM" id="MobiDB-lite"/>
    </source>
</evidence>
<proteinExistence type="predicted"/>
<feature type="region of interest" description="Disordered" evidence="1">
    <location>
        <begin position="1"/>
        <end position="72"/>
    </location>
</feature>
<evidence type="ECO:0000313" key="2">
    <source>
        <dbReference type="EMBL" id="RXI96286.1"/>
    </source>
</evidence>
<reference evidence="2 3" key="1">
    <citation type="journal article" date="2019" name="Int. J. Syst. Evol. Microbiol.">
        <title>Anaerobacillus alkaliphilus sp. nov., a novel alkaliphilic and moderately halophilic bacterium.</title>
        <authorList>
            <person name="Borsodi A.K."/>
            <person name="Aszalos J.M."/>
            <person name="Bihari P."/>
            <person name="Nagy I."/>
            <person name="Schumann P."/>
            <person name="Sproer C."/>
            <person name="Kovacs A.L."/>
            <person name="Boka K."/>
            <person name="Dobosy P."/>
            <person name="Ovari M."/>
            <person name="Szili-Kovacs T."/>
            <person name="Toth E."/>
        </authorList>
    </citation>
    <scope>NUCLEOTIDE SEQUENCE [LARGE SCALE GENOMIC DNA]</scope>
    <source>
        <strain evidence="2 3">B16-10</strain>
    </source>
</reference>